<name>A0AAV5L8P2_9ROSI</name>
<accession>A0AAV5L8P2</accession>
<organism evidence="1 2">
    <name type="scientific">Rubroshorea leprosula</name>
    <dbReference type="NCBI Taxonomy" id="152421"/>
    <lineage>
        <taxon>Eukaryota</taxon>
        <taxon>Viridiplantae</taxon>
        <taxon>Streptophyta</taxon>
        <taxon>Embryophyta</taxon>
        <taxon>Tracheophyta</taxon>
        <taxon>Spermatophyta</taxon>
        <taxon>Magnoliopsida</taxon>
        <taxon>eudicotyledons</taxon>
        <taxon>Gunneridae</taxon>
        <taxon>Pentapetalae</taxon>
        <taxon>rosids</taxon>
        <taxon>malvids</taxon>
        <taxon>Malvales</taxon>
        <taxon>Dipterocarpaceae</taxon>
        <taxon>Rubroshorea</taxon>
    </lineage>
</organism>
<keyword evidence="2" id="KW-1185">Reference proteome</keyword>
<dbReference type="Proteomes" id="UP001054252">
    <property type="component" value="Unassembled WGS sequence"/>
</dbReference>
<dbReference type="AlphaFoldDB" id="A0AAV5L8P2"/>
<evidence type="ECO:0000313" key="1">
    <source>
        <dbReference type="EMBL" id="GKV33453.1"/>
    </source>
</evidence>
<gene>
    <name evidence="1" type="ORF">SLEP1_g41970</name>
</gene>
<sequence>MGNSTYFSSLEEANKSSRNWLQAIEQLHLLRVQVKEELEETILLDGCMQMEKTHACLPSQVCFGFVLQKSSKGSPLPAAGMPGHLFATRCAKSTTLWLQLSIILLLITSHHLNHVISHYRG</sequence>
<comment type="caution">
    <text evidence="1">The sequence shown here is derived from an EMBL/GenBank/DDBJ whole genome shotgun (WGS) entry which is preliminary data.</text>
</comment>
<evidence type="ECO:0000313" key="2">
    <source>
        <dbReference type="Proteomes" id="UP001054252"/>
    </source>
</evidence>
<reference evidence="1 2" key="1">
    <citation type="journal article" date="2021" name="Commun. Biol.">
        <title>The genome of Shorea leprosula (Dipterocarpaceae) highlights the ecological relevance of drought in aseasonal tropical rainforests.</title>
        <authorList>
            <person name="Ng K.K.S."/>
            <person name="Kobayashi M.J."/>
            <person name="Fawcett J.A."/>
            <person name="Hatakeyama M."/>
            <person name="Paape T."/>
            <person name="Ng C.H."/>
            <person name="Ang C.C."/>
            <person name="Tnah L.H."/>
            <person name="Lee C.T."/>
            <person name="Nishiyama T."/>
            <person name="Sese J."/>
            <person name="O'Brien M.J."/>
            <person name="Copetti D."/>
            <person name="Mohd Noor M.I."/>
            <person name="Ong R.C."/>
            <person name="Putra M."/>
            <person name="Sireger I.Z."/>
            <person name="Indrioko S."/>
            <person name="Kosugi Y."/>
            <person name="Izuno A."/>
            <person name="Isagi Y."/>
            <person name="Lee S.L."/>
            <person name="Shimizu K.K."/>
        </authorList>
    </citation>
    <scope>NUCLEOTIDE SEQUENCE [LARGE SCALE GENOMIC DNA]</scope>
    <source>
        <strain evidence="1">214</strain>
    </source>
</reference>
<evidence type="ECO:0008006" key="3">
    <source>
        <dbReference type="Google" id="ProtNLM"/>
    </source>
</evidence>
<proteinExistence type="predicted"/>
<protein>
    <recommendedName>
        <fullName evidence="3">PH domain-containing protein</fullName>
    </recommendedName>
</protein>
<dbReference type="EMBL" id="BPVZ01000100">
    <property type="protein sequence ID" value="GKV33453.1"/>
    <property type="molecule type" value="Genomic_DNA"/>
</dbReference>